<dbReference type="KEGG" id="blr:BRLA_c030950"/>
<dbReference type="Pfam" id="PF25788">
    <property type="entry name" value="Ig_Rha78A_N"/>
    <property type="match status" value="1"/>
</dbReference>
<organism evidence="1 2">
    <name type="scientific">Brevibacillus laterosporus LMG 15441</name>
    <dbReference type="NCBI Taxonomy" id="1042163"/>
    <lineage>
        <taxon>Bacteria</taxon>
        <taxon>Bacillati</taxon>
        <taxon>Bacillota</taxon>
        <taxon>Bacilli</taxon>
        <taxon>Bacillales</taxon>
        <taxon>Paenibacillaceae</taxon>
        <taxon>Brevibacillus</taxon>
    </lineage>
</organism>
<dbReference type="EMBL" id="CP007806">
    <property type="protein sequence ID" value="AIG27407.1"/>
    <property type="molecule type" value="Genomic_DNA"/>
</dbReference>
<dbReference type="HOGENOM" id="CLU_556297_0_0_9"/>
<dbReference type="InterPro" id="IPR013783">
    <property type="entry name" value="Ig-like_fold"/>
</dbReference>
<dbReference type="InterPro" id="IPR036116">
    <property type="entry name" value="FN3_sf"/>
</dbReference>
<dbReference type="Proteomes" id="UP000005850">
    <property type="component" value="Chromosome"/>
</dbReference>
<evidence type="ECO:0000313" key="1">
    <source>
        <dbReference type="EMBL" id="AIG27407.1"/>
    </source>
</evidence>
<dbReference type="Gene3D" id="2.60.40.10">
    <property type="entry name" value="Immunoglobulins"/>
    <property type="match status" value="2"/>
</dbReference>
<gene>
    <name evidence="1" type="ORF">BRLA_c030950</name>
</gene>
<dbReference type="AlphaFoldDB" id="A0A075R4D9"/>
<dbReference type="RefSeq" id="WP_003337149.1">
    <property type="nucleotide sequence ID" value="NZ_CP007806.1"/>
</dbReference>
<name>A0A075R4D9_BRELA</name>
<evidence type="ECO:0000313" key="2">
    <source>
        <dbReference type="Proteomes" id="UP000005850"/>
    </source>
</evidence>
<dbReference type="SUPFAM" id="SSF49265">
    <property type="entry name" value="Fibronectin type III"/>
    <property type="match status" value="1"/>
</dbReference>
<keyword evidence="2" id="KW-1185">Reference proteome</keyword>
<sequence>MDSKITIPYKWSFNKDQRTQTVTLKKGDLIVGFIRSSNSGEKFEITSSQGGISLLRSSAYNTGGNVVDSVSAVIYLTTTDMNTTLTFHALQHPTNLDFAITAIFRNAKLVAFDSLGHLKGSPEQTLPTNKSNGMGILLLNRYTPNQKTESYTVTLDAGGSFGPTMLTLDNIQKQDAMPPTISYNGGDYSSIVAILLDPAIIGPNKPTNLSPSGSSSSPAMVGSNPTFAWSYSSPDAGSTQKAYQLEFRKKINDGTIYATGKIISGSSTFTIPEGYLQPDTEYYYVVRVWDQYDNLSLESDRQYLKIYKAPTATPISPVGSRDKPRGASLAPTLKWDYYDPQGFNQYSFEIRITKKSDDSLVKTPGLVITSKNQYDVPLGDLEAGEVYYWSVRVQSEKHIKPLTATPAQYFITNTPPSAPTLTLPVATYRTSANPIFEAIAGSDPENDKQSFVIKIASDEQFTQDIRYYNSEFNYKNWSYYDGHEWKVFED</sequence>
<dbReference type="eggNOG" id="COG2247">
    <property type="taxonomic scope" value="Bacteria"/>
</dbReference>
<protein>
    <recommendedName>
        <fullName evidence="3">Fibronectin type-III domain-containing protein</fullName>
    </recommendedName>
</protein>
<evidence type="ECO:0008006" key="3">
    <source>
        <dbReference type="Google" id="ProtNLM"/>
    </source>
</evidence>
<reference evidence="1 2" key="1">
    <citation type="journal article" date="2011" name="J. Bacteriol.">
        <title>Genome sequence of Brevibacillus laterosporus LMG 15441, a pathogen of invertebrates.</title>
        <authorList>
            <person name="Djukic M."/>
            <person name="Poehlein A."/>
            <person name="Thurmer A."/>
            <person name="Daniel R."/>
        </authorList>
    </citation>
    <scope>NUCLEOTIDE SEQUENCE [LARGE SCALE GENOMIC DNA]</scope>
    <source>
        <strain evidence="1 2">LMG 15441</strain>
    </source>
</reference>
<proteinExistence type="predicted"/>
<dbReference type="STRING" id="1042163.BRLA_c030950"/>
<accession>A0A075R4D9</accession>